<dbReference type="PROSITE" id="PS00135">
    <property type="entry name" value="TRYPSIN_SER"/>
    <property type="match status" value="1"/>
</dbReference>
<comment type="subcellular location">
    <subcellularLocation>
        <location evidence="1">Secreted</location>
    </subcellularLocation>
</comment>
<dbReference type="Gene3D" id="2.40.10.10">
    <property type="entry name" value="Trypsin-like serine proteases"/>
    <property type="match status" value="1"/>
</dbReference>
<evidence type="ECO:0000256" key="3">
    <source>
        <dbReference type="ARBA" id="ARBA00022670"/>
    </source>
</evidence>
<dbReference type="InterPro" id="IPR033116">
    <property type="entry name" value="TRYPSIN_SER"/>
</dbReference>
<keyword evidence="7" id="KW-1185">Reference proteome</keyword>
<evidence type="ECO:0000259" key="5">
    <source>
        <dbReference type="PROSITE" id="PS50240"/>
    </source>
</evidence>
<evidence type="ECO:0000313" key="6">
    <source>
        <dbReference type="EMBL" id="MFC5808616.1"/>
    </source>
</evidence>
<evidence type="ECO:0000256" key="4">
    <source>
        <dbReference type="ARBA" id="ARBA00022801"/>
    </source>
</evidence>
<dbReference type="RefSeq" id="WP_380966419.1">
    <property type="nucleotide sequence ID" value="NZ_JBHSNZ010000008.1"/>
</dbReference>
<evidence type="ECO:0000256" key="2">
    <source>
        <dbReference type="ARBA" id="ARBA00022525"/>
    </source>
</evidence>
<comment type="caution">
    <text evidence="6">The sequence shown here is derived from an EMBL/GenBank/DDBJ whole genome shotgun (WGS) entry which is preliminary data.</text>
</comment>
<dbReference type="EMBL" id="JBHSNZ010000008">
    <property type="protein sequence ID" value="MFC5808616.1"/>
    <property type="molecule type" value="Genomic_DNA"/>
</dbReference>
<dbReference type="Pfam" id="PF00089">
    <property type="entry name" value="Trypsin"/>
    <property type="match status" value="1"/>
</dbReference>
<proteinExistence type="predicted"/>
<gene>
    <name evidence="6" type="ORF">ACFQGO_14055</name>
</gene>
<dbReference type="GO" id="GO:0016787">
    <property type="term" value="F:hydrolase activity"/>
    <property type="evidence" value="ECO:0007669"/>
    <property type="project" value="UniProtKB-KW"/>
</dbReference>
<dbReference type="SUPFAM" id="SSF50494">
    <property type="entry name" value="Trypsin-like serine proteases"/>
    <property type="match status" value="1"/>
</dbReference>
<keyword evidence="4 6" id="KW-0378">Hydrolase</keyword>
<organism evidence="6 7">
    <name type="scientific">Streptomyces heilongjiangensis</name>
    <dbReference type="NCBI Taxonomy" id="945052"/>
    <lineage>
        <taxon>Bacteria</taxon>
        <taxon>Bacillati</taxon>
        <taxon>Actinomycetota</taxon>
        <taxon>Actinomycetes</taxon>
        <taxon>Kitasatosporales</taxon>
        <taxon>Streptomycetaceae</taxon>
        <taxon>Streptomyces</taxon>
    </lineage>
</organism>
<evidence type="ECO:0000313" key="7">
    <source>
        <dbReference type="Proteomes" id="UP001596112"/>
    </source>
</evidence>
<dbReference type="PANTHER" id="PTHR24264:SF65">
    <property type="entry name" value="SRCR DOMAIN-CONTAINING PROTEIN"/>
    <property type="match status" value="1"/>
</dbReference>
<dbReference type="InterPro" id="IPR050127">
    <property type="entry name" value="Serine_Proteases_S1"/>
</dbReference>
<accession>A0ABW1B764</accession>
<dbReference type="InterPro" id="IPR001254">
    <property type="entry name" value="Trypsin_dom"/>
</dbReference>
<reference evidence="7" key="1">
    <citation type="journal article" date="2019" name="Int. J. Syst. Evol. Microbiol.">
        <title>The Global Catalogue of Microorganisms (GCM) 10K type strain sequencing project: providing services to taxonomists for standard genome sequencing and annotation.</title>
        <authorList>
            <consortium name="The Broad Institute Genomics Platform"/>
            <consortium name="The Broad Institute Genome Sequencing Center for Infectious Disease"/>
            <person name="Wu L."/>
            <person name="Ma J."/>
        </authorList>
    </citation>
    <scope>NUCLEOTIDE SEQUENCE [LARGE SCALE GENOMIC DNA]</scope>
    <source>
        <strain evidence="7">JCM 9918</strain>
    </source>
</reference>
<dbReference type="InterPro" id="IPR009003">
    <property type="entry name" value="Peptidase_S1_PA"/>
</dbReference>
<sequence length="70" mass="6664">MVCAGHTSGGLDTCQGDSGGSLMIGGVLAGMTSWGHGCADARYPGVRTRLATSSGTVAAQGGPGAEQAGP</sequence>
<dbReference type="InterPro" id="IPR043504">
    <property type="entry name" value="Peptidase_S1_PA_chymotrypsin"/>
</dbReference>
<dbReference type="Proteomes" id="UP001596112">
    <property type="component" value="Unassembled WGS sequence"/>
</dbReference>
<dbReference type="PANTHER" id="PTHR24264">
    <property type="entry name" value="TRYPSIN-RELATED"/>
    <property type="match status" value="1"/>
</dbReference>
<dbReference type="PROSITE" id="PS50240">
    <property type="entry name" value="TRYPSIN_DOM"/>
    <property type="match status" value="1"/>
</dbReference>
<feature type="domain" description="Peptidase S1" evidence="5">
    <location>
        <begin position="1"/>
        <end position="51"/>
    </location>
</feature>
<keyword evidence="3" id="KW-0645">Protease</keyword>
<keyword evidence="2" id="KW-0964">Secreted</keyword>
<evidence type="ECO:0000256" key="1">
    <source>
        <dbReference type="ARBA" id="ARBA00004613"/>
    </source>
</evidence>
<name>A0ABW1B764_9ACTN</name>
<protein>
    <submittedName>
        <fullName evidence="6">Trypsin-like serine protease</fullName>
        <ecNumber evidence="6">3.4.21.-</ecNumber>
    </submittedName>
</protein>
<dbReference type="EC" id="3.4.21.-" evidence="6"/>